<protein>
    <submittedName>
        <fullName evidence="1">Uncharacterized protein</fullName>
    </submittedName>
</protein>
<sequence>MKVNRESETVPFPVSIETRTILLRNAQRRLVFAERTDPRPLLRIVDPSGTAFLVTELQPGDLRHGYGLADQGDGNLAVGHIDLAALAARGAVLDAAFQAEFPLSVYIGQSIRQHETG</sequence>
<dbReference type="AlphaFoldDB" id="A0A7W6C238"/>
<accession>A0A7W6C238</accession>
<organism evidence="1 2">
    <name type="scientific">Aureimonas phyllosphaerae</name>
    <dbReference type="NCBI Taxonomy" id="1166078"/>
    <lineage>
        <taxon>Bacteria</taxon>
        <taxon>Pseudomonadati</taxon>
        <taxon>Pseudomonadota</taxon>
        <taxon>Alphaproteobacteria</taxon>
        <taxon>Hyphomicrobiales</taxon>
        <taxon>Aurantimonadaceae</taxon>
        <taxon>Aureimonas</taxon>
    </lineage>
</organism>
<dbReference type="Pfam" id="PF11171">
    <property type="entry name" value="DUF2958"/>
    <property type="match status" value="1"/>
</dbReference>
<keyword evidence="2" id="KW-1185">Reference proteome</keyword>
<dbReference type="RefSeq" id="WP_175526947.1">
    <property type="nucleotide sequence ID" value="NZ_FOOA01000028.1"/>
</dbReference>
<comment type="caution">
    <text evidence="1">The sequence shown here is derived from an EMBL/GenBank/DDBJ whole genome shotgun (WGS) entry which is preliminary data.</text>
</comment>
<dbReference type="EMBL" id="JACIDO010000017">
    <property type="protein sequence ID" value="MBB3938096.1"/>
    <property type="molecule type" value="Genomic_DNA"/>
</dbReference>
<evidence type="ECO:0000313" key="2">
    <source>
        <dbReference type="Proteomes" id="UP000531216"/>
    </source>
</evidence>
<reference evidence="1 2" key="1">
    <citation type="submission" date="2020-08" db="EMBL/GenBank/DDBJ databases">
        <title>Genomic Encyclopedia of Type Strains, Phase IV (KMG-IV): sequencing the most valuable type-strain genomes for metagenomic binning, comparative biology and taxonomic classification.</title>
        <authorList>
            <person name="Goeker M."/>
        </authorList>
    </citation>
    <scope>NUCLEOTIDE SEQUENCE [LARGE SCALE GENOMIC DNA]</scope>
    <source>
        <strain evidence="1 2">DSM 25024</strain>
    </source>
</reference>
<dbReference type="InterPro" id="IPR021341">
    <property type="entry name" value="DUF2958"/>
</dbReference>
<name>A0A7W6C238_9HYPH</name>
<proteinExistence type="predicted"/>
<gene>
    <name evidence="1" type="ORF">GGR05_004266</name>
</gene>
<dbReference type="Proteomes" id="UP000531216">
    <property type="component" value="Unassembled WGS sequence"/>
</dbReference>
<evidence type="ECO:0000313" key="1">
    <source>
        <dbReference type="EMBL" id="MBB3938096.1"/>
    </source>
</evidence>